<gene>
    <name evidence="2" type="ORF">PV383_37700</name>
</gene>
<comment type="caution">
    <text evidence="2">The sequence shown here is derived from an EMBL/GenBank/DDBJ whole genome shotgun (WGS) entry which is preliminary data.</text>
</comment>
<name>A0ABU4N1L3_9ACTN</name>
<feature type="domain" description="RAMA" evidence="1">
    <location>
        <begin position="74"/>
        <end position="169"/>
    </location>
</feature>
<dbReference type="RefSeq" id="WP_143110723.1">
    <property type="nucleotide sequence ID" value="NZ_JABXWF010000011.1"/>
</dbReference>
<dbReference type="EMBL" id="JARAWJ010000043">
    <property type="protein sequence ID" value="MDX3042872.1"/>
    <property type="molecule type" value="Genomic_DNA"/>
</dbReference>
<keyword evidence="3" id="KW-1185">Reference proteome</keyword>
<organism evidence="2 3">
    <name type="scientific">Streptomyces caniscabiei</name>
    <dbReference type="NCBI Taxonomy" id="2746961"/>
    <lineage>
        <taxon>Bacteria</taxon>
        <taxon>Bacillati</taxon>
        <taxon>Actinomycetota</taxon>
        <taxon>Actinomycetes</taxon>
        <taxon>Kitasatosporales</taxon>
        <taxon>Streptomycetaceae</taxon>
        <taxon>Streptomyces</taxon>
    </lineage>
</organism>
<sequence length="172" mass="18758">MRALTFTTPSLTLNFKSARLTEQRQPTEVPIPKLTRTIEIDDEVFACLQRLSEPLVDTPNDVLRRVLLKGGAAAAASADPAGTRRAGSLKPLIEAGLVAAGDKVRHHQSRLKRTHEAVITTDGWIEIPDGQAFPRPSPALKAQTGNEINGWGQYIHVPSGRRLQELREEAAG</sequence>
<protein>
    <recommendedName>
        <fullName evidence="1">RAMA domain-containing protein</fullName>
    </recommendedName>
</protein>
<accession>A0ABU4N1L3</accession>
<evidence type="ECO:0000313" key="3">
    <source>
        <dbReference type="Proteomes" id="UP001282474"/>
    </source>
</evidence>
<proteinExistence type="predicted"/>
<evidence type="ECO:0000259" key="1">
    <source>
        <dbReference type="Pfam" id="PF18755"/>
    </source>
</evidence>
<reference evidence="2 3" key="1">
    <citation type="journal article" date="2023" name="Microb. Genom.">
        <title>Mesoterricola silvestris gen. nov., sp. nov., Mesoterricola sediminis sp. nov., Geothrix oryzae sp. nov., Geothrix edaphica sp. nov., Geothrix rubra sp. nov., and Geothrix limicola sp. nov., six novel members of Acidobacteriota isolated from soils.</title>
        <authorList>
            <person name="Weisberg A.J."/>
            <person name="Pearce E."/>
            <person name="Kramer C.G."/>
            <person name="Chang J.H."/>
            <person name="Clarke C.R."/>
        </authorList>
    </citation>
    <scope>NUCLEOTIDE SEQUENCE [LARGE SCALE GENOMIC DNA]</scope>
    <source>
        <strain evidence="2 3">NE20-4-1</strain>
    </source>
</reference>
<dbReference type="Proteomes" id="UP001282474">
    <property type="component" value="Unassembled WGS sequence"/>
</dbReference>
<dbReference type="InterPro" id="IPR040843">
    <property type="entry name" value="RAMA"/>
</dbReference>
<evidence type="ECO:0000313" key="2">
    <source>
        <dbReference type="EMBL" id="MDX3042872.1"/>
    </source>
</evidence>
<dbReference type="Pfam" id="PF18755">
    <property type="entry name" value="RAMA"/>
    <property type="match status" value="1"/>
</dbReference>